<name>A0A1C5IF68_9ACTN</name>
<evidence type="ECO:0000313" key="10">
    <source>
        <dbReference type="Proteomes" id="UP000198226"/>
    </source>
</evidence>
<keyword evidence="10" id="KW-1185">Reference proteome</keyword>
<dbReference type="RefSeq" id="WP_084261116.1">
    <property type="nucleotide sequence ID" value="NZ_LRMV01000018.1"/>
</dbReference>
<evidence type="ECO:0000256" key="6">
    <source>
        <dbReference type="PROSITE-ProRule" id="PRU01016"/>
    </source>
</evidence>
<dbReference type="EMBL" id="LT607752">
    <property type="protein sequence ID" value="SCG56904.1"/>
    <property type="molecule type" value="Genomic_DNA"/>
</dbReference>
<dbReference type="OrthoDB" id="9813719at2"/>
<dbReference type="AlphaFoldDB" id="A0A1C5IF68"/>
<dbReference type="Pfam" id="PF00145">
    <property type="entry name" value="DNA_methylase"/>
    <property type="match status" value="1"/>
</dbReference>
<keyword evidence="2 6" id="KW-0489">Methyltransferase</keyword>
<dbReference type="PROSITE" id="PS51679">
    <property type="entry name" value="SAM_MT_C5"/>
    <property type="match status" value="1"/>
</dbReference>
<feature type="active site" evidence="6">
    <location>
        <position position="84"/>
    </location>
</feature>
<dbReference type="Gene3D" id="3.40.50.150">
    <property type="entry name" value="Vaccinia Virus protein VP39"/>
    <property type="match status" value="1"/>
</dbReference>
<dbReference type="Gene3D" id="3.90.120.10">
    <property type="entry name" value="DNA Methylase, subunit A, domain 2"/>
    <property type="match status" value="1"/>
</dbReference>
<keyword evidence="4 6" id="KW-0949">S-adenosyl-L-methionine</keyword>
<organism evidence="9 10">
    <name type="scientific">Micromonospora rifamycinica</name>
    <dbReference type="NCBI Taxonomy" id="291594"/>
    <lineage>
        <taxon>Bacteria</taxon>
        <taxon>Bacillati</taxon>
        <taxon>Actinomycetota</taxon>
        <taxon>Actinomycetes</taxon>
        <taxon>Micromonosporales</taxon>
        <taxon>Micromonosporaceae</taxon>
        <taxon>Micromonospora</taxon>
    </lineage>
</organism>
<evidence type="ECO:0000256" key="8">
    <source>
        <dbReference type="SAM" id="MobiDB-lite"/>
    </source>
</evidence>
<dbReference type="PRINTS" id="PR00105">
    <property type="entry name" value="C5METTRFRASE"/>
</dbReference>
<evidence type="ECO:0000256" key="7">
    <source>
        <dbReference type="RuleBase" id="RU000416"/>
    </source>
</evidence>
<gene>
    <name evidence="9" type="ORF">GA0070623_2471</name>
</gene>
<dbReference type="GO" id="GO:0003677">
    <property type="term" value="F:DNA binding"/>
    <property type="evidence" value="ECO:0007669"/>
    <property type="project" value="TreeGrafter"/>
</dbReference>
<protein>
    <recommendedName>
        <fullName evidence="1">DNA (cytosine-5-)-methyltransferase</fullName>
        <ecNumber evidence="1">2.1.1.37</ecNumber>
    </recommendedName>
</protein>
<comment type="similarity">
    <text evidence="6 7">Belongs to the class I-like SAM-binding methyltransferase superfamily. C5-methyltransferase family.</text>
</comment>
<dbReference type="GO" id="GO:0003886">
    <property type="term" value="F:DNA (cytosine-5-)-methyltransferase activity"/>
    <property type="evidence" value="ECO:0007669"/>
    <property type="project" value="UniProtKB-EC"/>
</dbReference>
<dbReference type="SUPFAM" id="SSF53335">
    <property type="entry name" value="S-adenosyl-L-methionine-dependent methyltransferases"/>
    <property type="match status" value="1"/>
</dbReference>
<dbReference type="GO" id="GO:0044027">
    <property type="term" value="P:negative regulation of gene expression via chromosomal CpG island methylation"/>
    <property type="evidence" value="ECO:0007669"/>
    <property type="project" value="TreeGrafter"/>
</dbReference>
<dbReference type="PANTHER" id="PTHR10629">
    <property type="entry name" value="CYTOSINE-SPECIFIC METHYLTRANSFERASE"/>
    <property type="match status" value="1"/>
</dbReference>
<dbReference type="InterPro" id="IPR050390">
    <property type="entry name" value="C5-Methyltransferase"/>
</dbReference>
<dbReference type="PANTHER" id="PTHR10629:SF52">
    <property type="entry name" value="DNA (CYTOSINE-5)-METHYLTRANSFERASE 1"/>
    <property type="match status" value="1"/>
</dbReference>
<feature type="region of interest" description="Disordered" evidence="8">
    <location>
        <begin position="354"/>
        <end position="380"/>
    </location>
</feature>
<evidence type="ECO:0000256" key="1">
    <source>
        <dbReference type="ARBA" id="ARBA00011975"/>
    </source>
</evidence>
<dbReference type="PROSITE" id="PS00095">
    <property type="entry name" value="C5_MTASE_2"/>
    <property type="match status" value="1"/>
</dbReference>
<dbReference type="GO" id="GO:0032259">
    <property type="term" value="P:methylation"/>
    <property type="evidence" value="ECO:0007669"/>
    <property type="project" value="UniProtKB-KW"/>
</dbReference>
<dbReference type="GO" id="GO:0009307">
    <property type="term" value="P:DNA restriction-modification system"/>
    <property type="evidence" value="ECO:0007669"/>
    <property type="project" value="UniProtKB-KW"/>
</dbReference>
<evidence type="ECO:0000256" key="5">
    <source>
        <dbReference type="ARBA" id="ARBA00022747"/>
    </source>
</evidence>
<dbReference type="InterPro" id="IPR029063">
    <property type="entry name" value="SAM-dependent_MTases_sf"/>
</dbReference>
<keyword evidence="3 6" id="KW-0808">Transferase</keyword>
<dbReference type="InterPro" id="IPR001525">
    <property type="entry name" value="C5_MeTfrase"/>
</dbReference>
<dbReference type="Proteomes" id="UP000198226">
    <property type="component" value="Chromosome I"/>
</dbReference>
<proteinExistence type="inferred from homology"/>
<accession>A0A1C5IF68</accession>
<sequence>MAPRTVKISAVDLFCGVGGLSYGLKKAGVGIAAGFDIDPACEYPYQANVRAPFRKKDVRDLDADELSAMWPKGAIRVLAGCAPCQPFSSYRRGTDTSQEAQWPLIDEVSRLVQGAMPEIVTMENVPRIGSTPIFQTFVAKLEELGYRVRYESCYCPAYGVPQQRRRMVLVASLLGEIRVPKGGVGVADYPTVEQAIGGLPPLRHGETDPADRLHKSRSLTPINLERIKSSKPGGTWEDWQEELRAPCHRRSSGSTFRNVYARMVWNEPSPTITTLSYNFGAGRFGHPEQDRAVSLREAAILQSFPPDYEFVAPGNPVQFAPLGRLIGNAVPPKLAQAVGAAIVQHVETVKASIRPTRRGAKSRPFSANVPSSVPVSTAVA</sequence>
<evidence type="ECO:0000313" key="9">
    <source>
        <dbReference type="EMBL" id="SCG56904.1"/>
    </source>
</evidence>
<feature type="compositionally biased region" description="Low complexity" evidence="8">
    <location>
        <begin position="364"/>
        <end position="380"/>
    </location>
</feature>
<evidence type="ECO:0000256" key="3">
    <source>
        <dbReference type="ARBA" id="ARBA00022679"/>
    </source>
</evidence>
<reference evidence="10" key="1">
    <citation type="submission" date="2016-06" db="EMBL/GenBank/DDBJ databases">
        <authorList>
            <person name="Varghese N."/>
            <person name="Submissions Spin"/>
        </authorList>
    </citation>
    <scope>NUCLEOTIDE SEQUENCE [LARGE SCALE GENOMIC DNA]</scope>
    <source>
        <strain evidence="10">DSM 44983</strain>
    </source>
</reference>
<dbReference type="NCBIfam" id="TIGR00675">
    <property type="entry name" value="dcm"/>
    <property type="match status" value="1"/>
</dbReference>
<keyword evidence="5" id="KW-0680">Restriction system</keyword>
<evidence type="ECO:0000256" key="4">
    <source>
        <dbReference type="ARBA" id="ARBA00022691"/>
    </source>
</evidence>
<dbReference type="EC" id="2.1.1.37" evidence="1"/>
<dbReference type="REBASE" id="158020">
    <property type="entry name" value="M.Mri44983ORF2471P"/>
</dbReference>
<evidence type="ECO:0000256" key="2">
    <source>
        <dbReference type="ARBA" id="ARBA00022603"/>
    </source>
</evidence>
<dbReference type="InterPro" id="IPR031303">
    <property type="entry name" value="C5_meth_CS"/>
</dbReference>